<organism evidence="4 5">
    <name type="scientific">Vogesella indigofera</name>
    <name type="common">Pseudomonas indigofera</name>
    <dbReference type="NCBI Taxonomy" id="45465"/>
    <lineage>
        <taxon>Bacteria</taxon>
        <taxon>Pseudomonadati</taxon>
        <taxon>Pseudomonadota</taxon>
        <taxon>Betaproteobacteria</taxon>
        <taxon>Neisseriales</taxon>
        <taxon>Chromobacteriaceae</taxon>
        <taxon>Vogesella</taxon>
    </lineage>
</organism>
<dbReference type="EMBL" id="JAQQKY010000005">
    <property type="protein sequence ID" value="MDC7691274.1"/>
    <property type="molecule type" value="Genomic_DNA"/>
</dbReference>
<accession>A0ABT5I588</accession>
<proteinExistence type="predicted"/>
<comment type="caution">
    <text evidence="4">The sequence shown here is derived from an EMBL/GenBank/DDBJ whole genome shotgun (WGS) entry which is preliminary data.</text>
</comment>
<dbReference type="InterPro" id="IPR001638">
    <property type="entry name" value="Solute-binding_3/MltF_N"/>
</dbReference>
<keyword evidence="5" id="KW-1185">Reference proteome</keyword>
<keyword evidence="1 2" id="KW-0732">Signal</keyword>
<evidence type="ECO:0000313" key="4">
    <source>
        <dbReference type="EMBL" id="MDC7691274.1"/>
    </source>
</evidence>
<feature type="chain" id="PRO_5046115044" evidence="2">
    <location>
        <begin position="21"/>
        <end position="249"/>
    </location>
</feature>
<dbReference type="PANTHER" id="PTHR35936:SF25">
    <property type="entry name" value="ABC TRANSPORTER SUBSTRATE-BINDING PROTEIN"/>
    <property type="match status" value="1"/>
</dbReference>
<feature type="signal peptide" evidence="2">
    <location>
        <begin position="1"/>
        <end position="20"/>
    </location>
</feature>
<dbReference type="SMART" id="SM00062">
    <property type="entry name" value="PBPb"/>
    <property type="match status" value="1"/>
</dbReference>
<sequence>MLSRAFLLAALLLLAVAARAQSLVMYSSAHTAPKQFADGGRASGYAVNLGVAILRRAGFEPETRALPWARAIKEVEAGRGVLAPVFSRTPEREQLFLFSLPVLEDAVVLVQDAARPFPFATPRDLIGKRVGTTRAARFGAELNAVLPQLRINEDGEPPQRLAMLLAGRLDAAVIAGGEQAVRYNAQRAGIALSRLRIVGNPLLLDSNHFAIARAHPEAEAIMARINAAISRMKAERSLQRRLDDYRARY</sequence>
<dbReference type="Proteomes" id="UP001221566">
    <property type="component" value="Unassembled WGS sequence"/>
</dbReference>
<dbReference type="Gene3D" id="3.40.190.10">
    <property type="entry name" value="Periplasmic binding protein-like II"/>
    <property type="match status" value="2"/>
</dbReference>
<protein>
    <submittedName>
        <fullName evidence="4">Transporter substrate-binding domain-containing protein</fullName>
    </submittedName>
</protein>
<dbReference type="SUPFAM" id="SSF53850">
    <property type="entry name" value="Periplasmic binding protein-like II"/>
    <property type="match status" value="1"/>
</dbReference>
<evidence type="ECO:0000256" key="1">
    <source>
        <dbReference type="ARBA" id="ARBA00022729"/>
    </source>
</evidence>
<gene>
    <name evidence="4" type="ORF">PQU93_10820</name>
</gene>
<reference evidence="4 5" key="1">
    <citation type="submission" date="2023-01" db="EMBL/GenBank/DDBJ databases">
        <title>Novel species of the genus Vogesella isolated from rivers.</title>
        <authorList>
            <person name="Lu H."/>
        </authorList>
    </citation>
    <scope>NUCLEOTIDE SEQUENCE [LARGE SCALE GENOMIC DNA]</scope>
    <source>
        <strain evidence="4 5">SH7W</strain>
    </source>
</reference>
<name>A0ABT5I588_VOGIN</name>
<dbReference type="Pfam" id="PF00497">
    <property type="entry name" value="SBP_bac_3"/>
    <property type="match status" value="1"/>
</dbReference>
<dbReference type="PANTHER" id="PTHR35936">
    <property type="entry name" value="MEMBRANE-BOUND LYTIC MUREIN TRANSGLYCOSYLASE F"/>
    <property type="match status" value="1"/>
</dbReference>
<dbReference type="RefSeq" id="WP_272803338.1">
    <property type="nucleotide sequence ID" value="NZ_JAQQKY010000005.1"/>
</dbReference>
<evidence type="ECO:0000259" key="3">
    <source>
        <dbReference type="SMART" id="SM00062"/>
    </source>
</evidence>
<evidence type="ECO:0000256" key="2">
    <source>
        <dbReference type="SAM" id="SignalP"/>
    </source>
</evidence>
<evidence type="ECO:0000313" key="5">
    <source>
        <dbReference type="Proteomes" id="UP001221566"/>
    </source>
</evidence>
<feature type="domain" description="Solute-binding protein family 3/N-terminal" evidence="3">
    <location>
        <begin position="22"/>
        <end position="248"/>
    </location>
</feature>